<evidence type="ECO:0000256" key="2">
    <source>
        <dbReference type="ARBA" id="ARBA00004653"/>
    </source>
</evidence>
<dbReference type="EMBL" id="KN847520">
    <property type="protein sequence ID" value="KIV97584.1"/>
    <property type="molecule type" value="Genomic_DNA"/>
</dbReference>
<dbReference type="HOGENOM" id="CLU_041954_0_0_1"/>
<dbReference type="OrthoDB" id="166803at2759"/>
<evidence type="ECO:0000256" key="11">
    <source>
        <dbReference type="SAM" id="Phobius"/>
    </source>
</evidence>
<gene>
    <name evidence="13" type="ORF">PV10_01316</name>
</gene>
<feature type="region of interest" description="Disordered" evidence="10">
    <location>
        <begin position="336"/>
        <end position="392"/>
    </location>
</feature>
<dbReference type="InterPro" id="IPR032816">
    <property type="entry name" value="VTT_dom"/>
</dbReference>
<evidence type="ECO:0000313" key="13">
    <source>
        <dbReference type="EMBL" id="KIV97584.1"/>
    </source>
</evidence>
<dbReference type="OMA" id="YHDEFTD"/>
<comment type="subcellular location">
    <subcellularLocation>
        <location evidence="2">Golgi apparatus membrane</location>
        <topology evidence="2">Multi-pass membrane protein</topology>
    </subcellularLocation>
</comment>
<feature type="compositionally biased region" description="Acidic residues" evidence="10">
    <location>
        <begin position="362"/>
        <end position="380"/>
    </location>
</feature>
<dbReference type="AlphaFoldDB" id="A0A0D1ZUI2"/>
<dbReference type="GeneID" id="27319161"/>
<reference evidence="13 14" key="1">
    <citation type="submission" date="2015-01" db="EMBL/GenBank/DDBJ databases">
        <title>The Genome Sequence of Exophiala mesophila CBS40295.</title>
        <authorList>
            <consortium name="The Broad Institute Genomics Platform"/>
            <person name="Cuomo C."/>
            <person name="de Hoog S."/>
            <person name="Gorbushina A."/>
            <person name="Stielow B."/>
            <person name="Teixiera M."/>
            <person name="Abouelleil A."/>
            <person name="Chapman S.B."/>
            <person name="Priest M."/>
            <person name="Young S.K."/>
            <person name="Wortman J."/>
            <person name="Nusbaum C."/>
            <person name="Birren B."/>
        </authorList>
    </citation>
    <scope>NUCLEOTIDE SEQUENCE [LARGE SCALE GENOMIC DNA]</scope>
    <source>
        <strain evidence="13 14">CBS 40295</strain>
    </source>
</reference>
<dbReference type="Pfam" id="PF09335">
    <property type="entry name" value="VTT_dom"/>
    <property type="match status" value="1"/>
</dbReference>
<evidence type="ECO:0000256" key="1">
    <source>
        <dbReference type="ARBA" id="ARBA00002978"/>
    </source>
</evidence>
<evidence type="ECO:0000259" key="12">
    <source>
        <dbReference type="Pfam" id="PF09335"/>
    </source>
</evidence>
<organism evidence="13 14">
    <name type="scientific">Exophiala mesophila</name>
    <name type="common">Black yeast-like fungus</name>
    <dbReference type="NCBI Taxonomy" id="212818"/>
    <lineage>
        <taxon>Eukaryota</taxon>
        <taxon>Fungi</taxon>
        <taxon>Dikarya</taxon>
        <taxon>Ascomycota</taxon>
        <taxon>Pezizomycotina</taxon>
        <taxon>Eurotiomycetes</taxon>
        <taxon>Chaetothyriomycetidae</taxon>
        <taxon>Chaetothyriales</taxon>
        <taxon>Herpotrichiellaceae</taxon>
        <taxon>Exophiala</taxon>
    </lineage>
</organism>
<comment type="function">
    <text evidence="1">Golgi membrane protein involved in vesicular trafficking and spindle migration.</text>
</comment>
<keyword evidence="14" id="KW-1185">Reference proteome</keyword>
<dbReference type="PANTHER" id="PTHR47549">
    <property type="entry name" value="GOLGI APPARATUS MEMBRANE PROTEIN TVP38-RELATED"/>
    <property type="match status" value="1"/>
</dbReference>
<evidence type="ECO:0000256" key="5">
    <source>
        <dbReference type="ARBA" id="ARBA00020673"/>
    </source>
</evidence>
<evidence type="ECO:0000256" key="8">
    <source>
        <dbReference type="ARBA" id="ARBA00023034"/>
    </source>
</evidence>
<keyword evidence="8" id="KW-0333">Golgi apparatus</keyword>
<evidence type="ECO:0000256" key="4">
    <source>
        <dbReference type="ARBA" id="ARBA00013533"/>
    </source>
</evidence>
<dbReference type="Proteomes" id="UP000054302">
    <property type="component" value="Unassembled WGS sequence"/>
</dbReference>
<accession>A0A0D1ZUI2</accession>
<keyword evidence="6 11" id="KW-0812">Transmembrane</keyword>
<evidence type="ECO:0000256" key="7">
    <source>
        <dbReference type="ARBA" id="ARBA00022989"/>
    </source>
</evidence>
<dbReference type="GO" id="GO:0016192">
    <property type="term" value="P:vesicle-mediated transport"/>
    <property type="evidence" value="ECO:0007669"/>
    <property type="project" value="TreeGrafter"/>
</dbReference>
<evidence type="ECO:0000313" key="14">
    <source>
        <dbReference type="Proteomes" id="UP000054302"/>
    </source>
</evidence>
<sequence>MGPNKITLPDSDDESPRNALLNSWHPHRNSISTGRSSPYHAPSRSMAWRDEMIRNAEKTSRRVKKIWGKLSWIQRILVVAALVALNALLILFLIFNERIFSFLEPLAERWKHTRGGWLILWSMTFVAAFPPMIGYSTCGTMAGFVYGVWEGWAILATSTVAGSVCSFLVSRTVLRKWVDRLVANDKRFAAFTLILKHDGLKLLCMIRLCPLPYSISNAALSTFPTIHPVSYAVATALVTPKLFIPVFIGSRLAVIARTAEKMTVTDRVVNYSGIAIGAIVGVTTGWYIYRKTMARAKELEAEEANLIHDSTRRTGHIPREFADDPDTEAAAEVIAREDLDAPDYFDESPEDERPEPQYHDDPTDDESDVFGTGDGDEDEPIIANISLHQTKR</sequence>
<name>A0A0D1ZUI2_EXOME</name>
<feature type="transmembrane region" description="Helical" evidence="11">
    <location>
        <begin position="152"/>
        <end position="170"/>
    </location>
</feature>
<dbReference type="GO" id="GO:0000022">
    <property type="term" value="P:mitotic spindle elongation"/>
    <property type="evidence" value="ECO:0007669"/>
    <property type="project" value="TreeGrafter"/>
</dbReference>
<feature type="transmembrane region" description="Helical" evidence="11">
    <location>
        <begin position="72"/>
        <end position="95"/>
    </location>
</feature>
<evidence type="ECO:0000256" key="3">
    <source>
        <dbReference type="ARBA" id="ARBA00008640"/>
    </source>
</evidence>
<feature type="compositionally biased region" description="Acidic residues" evidence="10">
    <location>
        <begin position="340"/>
        <end position="353"/>
    </location>
</feature>
<dbReference type="InterPro" id="IPR051076">
    <property type="entry name" value="Golgi_membrane_TVP38/TMEM64"/>
</dbReference>
<evidence type="ECO:0000256" key="10">
    <source>
        <dbReference type="SAM" id="MobiDB-lite"/>
    </source>
</evidence>
<evidence type="ECO:0000256" key="6">
    <source>
        <dbReference type="ARBA" id="ARBA00022692"/>
    </source>
</evidence>
<proteinExistence type="inferred from homology"/>
<feature type="domain" description="VTT" evidence="12">
    <location>
        <begin position="140"/>
        <end position="250"/>
    </location>
</feature>
<comment type="similarity">
    <text evidence="3">Belongs to the TVP38/TMEM64 family.</text>
</comment>
<dbReference type="RefSeq" id="XP_016229158.1">
    <property type="nucleotide sequence ID" value="XM_016365509.1"/>
</dbReference>
<feature type="transmembrane region" description="Helical" evidence="11">
    <location>
        <begin position="268"/>
        <end position="289"/>
    </location>
</feature>
<dbReference type="VEuPathDB" id="FungiDB:PV10_01316"/>
<dbReference type="GO" id="GO:0000139">
    <property type="term" value="C:Golgi membrane"/>
    <property type="evidence" value="ECO:0007669"/>
    <property type="project" value="UniProtKB-SubCell"/>
</dbReference>
<protein>
    <recommendedName>
        <fullName evidence="4">Golgi apparatus membrane protein TVP38</fullName>
    </recommendedName>
    <alternativeName>
        <fullName evidence="5">Golgi apparatus membrane protein tvp38</fullName>
    </alternativeName>
</protein>
<dbReference type="PANTHER" id="PTHR47549:SF1">
    <property type="entry name" value="GOLGI APPARATUS MEMBRANE PROTEIN TVP38"/>
    <property type="match status" value="1"/>
</dbReference>
<evidence type="ECO:0000256" key="9">
    <source>
        <dbReference type="ARBA" id="ARBA00023136"/>
    </source>
</evidence>
<dbReference type="STRING" id="212818.A0A0D1ZUI2"/>
<keyword evidence="7 11" id="KW-1133">Transmembrane helix</keyword>
<feature type="transmembrane region" description="Helical" evidence="11">
    <location>
        <begin position="116"/>
        <end position="146"/>
    </location>
</feature>
<keyword evidence="9 11" id="KW-0472">Membrane</keyword>